<comment type="caution">
    <text evidence="1">The sequence shown here is derived from an EMBL/GenBank/DDBJ whole genome shotgun (WGS) entry which is preliminary data.</text>
</comment>
<accession>A0ACC3KVW5</accession>
<evidence type="ECO:0000313" key="1">
    <source>
        <dbReference type="EMBL" id="KAK3430310.1"/>
    </source>
</evidence>
<evidence type="ECO:0000313" key="2">
    <source>
        <dbReference type="Proteomes" id="UP000030711"/>
    </source>
</evidence>
<dbReference type="Proteomes" id="UP000030711">
    <property type="component" value="Chromosome 5"/>
</dbReference>
<proteinExistence type="predicted"/>
<protein>
    <submittedName>
        <fullName evidence="1">Uncharacterized protein</fullName>
    </submittedName>
</protein>
<reference evidence="1 2" key="1">
    <citation type="journal article" date="2014" name="Nature">
        <title>The genome of Eucalyptus grandis.</title>
        <authorList>
            <person name="Myburg A.A."/>
            <person name="Grattapaglia D."/>
            <person name="Tuskan G.A."/>
            <person name="Hellsten U."/>
            <person name="Hayes R.D."/>
            <person name="Grimwood J."/>
            <person name="Jenkins J."/>
            <person name="Lindquist E."/>
            <person name="Tice H."/>
            <person name="Bauer D."/>
            <person name="Goodstein D.M."/>
            <person name="Dubchak I."/>
            <person name="Poliakov A."/>
            <person name="Mizrachi E."/>
            <person name="Kullan A.R."/>
            <person name="Hussey S.G."/>
            <person name="Pinard D."/>
            <person name="van der Merwe K."/>
            <person name="Singh P."/>
            <person name="van Jaarsveld I."/>
            <person name="Silva-Junior O.B."/>
            <person name="Togawa R.C."/>
            <person name="Pappas M.R."/>
            <person name="Faria D.A."/>
            <person name="Sansaloni C.P."/>
            <person name="Petroli C.D."/>
            <person name="Yang X."/>
            <person name="Ranjan P."/>
            <person name="Tschaplinski T.J."/>
            <person name="Ye C.Y."/>
            <person name="Li T."/>
            <person name="Sterck L."/>
            <person name="Vanneste K."/>
            <person name="Murat F."/>
            <person name="Soler M."/>
            <person name="Clemente H.S."/>
            <person name="Saidi N."/>
            <person name="Cassan-Wang H."/>
            <person name="Dunand C."/>
            <person name="Hefer C.A."/>
            <person name="Bornberg-Bauer E."/>
            <person name="Kersting A.R."/>
            <person name="Vining K."/>
            <person name="Amarasinghe V."/>
            <person name="Ranik M."/>
            <person name="Naithani S."/>
            <person name="Elser J."/>
            <person name="Boyd A.E."/>
            <person name="Liston A."/>
            <person name="Spatafora J.W."/>
            <person name="Dharmwardhana P."/>
            <person name="Raja R."/>
            <person name="Sullivan C."/>
            <person name="Romanel E."/>
            <person name="Alves-Ferreira M."/>
            <person name="Kulheim C."/>
            <person name="Foley W."/>
            <person name="Carocha V."/>
            <person name="Paiva J."/>
            <person name="Kudrna D."/>
            <person name="Brommonschenkel S.H."/>
            <person name="Pasquali G."/>
            <person name="Byrne M."/>
            <person name="Rigault P."/>
            <person name="Tibbits J."/>
            <person name="Spokevicius A."/>
            <person name="Jones R.C."/>
            <person name="Steane D.A."/>
            <person name="Vaillancourt R.E."/>
            <person name="Potts B.M."/>
            <person name="Joubert F."/>
            <person name="Barry K."/>
            <person name="Pappas G.J."/>
            <person name="Strauss S.H."/>
            <person name="Jaiswal P."/>
            <person name="Grima-Pettenati J."/>
            <person name="Salse J."/>
            <person name="Van de Peer Y."/>
            <person name="Rokhsar D.S."/>
            <person name="Schmutz J."/>
        </authorList>
    </citation>
    <scope>NUCLEOTIDE SEQUENCE [LARGE SCALE GENOMIC DNA]</scope>
    <source>
        <strain evidence="2">cv. BRASUZ1</strain>
        <tissue evidence="1">Leaf extractions</tissue>
    </source>
</reference>
<organism evidence="1 2">
    <name type="scientific">Eucalyptus grandis</name>
    <name type="common">Flooded gum</name>
    <dbReference type="NCBI Taxonomy" id="71139"/>
    <lineage>
        <taxon>Eukaryota</taxon>
        <taxon>Viridiplantae</taxon>
        <taxon>Streptophyta</taxon>
        <taxon>Embryophyta</taxon>
        <taxon>Tracheophyta</taxon>
        <taxon>Spermatophyta</taxon>
        <taxon>Magnoliopsida</taxon>
        <taxon>eudicotyledons</taxon>
        <taxon>Gunneridae</taxon>
        <taxon>Pentapetalae</taxon>
        <taxon>rosids</taxon>
        <taxon>malvids</taxon>
        <taxon>Myrtales</taxon>
        <taxon>Myrtaceae</taxon>
        <taxon>Myrtoideae</taxon>
        <taxon>Eucalypteae</taxon>
        <taxon>Eucalyptus</taxon>
    </lineage>
</organism>
<keyword evidence="2" id="KW-1185">Reference proteome</keyword>
<dbReference type="EMBL" id="CM064439">
    <property type="protein sequence ID" value="KAK3430310.1"/>
    <property type="molecule type" value="Genomic_DNA"/>
</dbReference>
<gene>
    <name evidence="1" type="ORF">EUGRSUZ_E01843</name>
</gene>
<name>A0ACC3KVW5_EUCGR</name>
<sequence>MLLLSFKRLDCMMRRENSSIGKHYQCRGPLLFGKWNFLAKQEGIKADPIQLRHFLDFLKCGKLQTETFFMGPNQCMMVRLEWHWVL</sequence>